<feature type="signal peptide" evidence="3">
    <location>
        <begin position="1"/>
        <end position="18"/>
    </location>
</feature>
<keyword evidence="1" id="KW-0646">Protease inhibitor</keyword>
<dbReference type="CDD" id="cd19941">
    <property type="entry name" value="TIL"/>
    <property type="match status" value="1"/>
</dbReference>
<evidence type="ECO:0000256" key="2">
    <source>
        <dbReference type="ARBA" id="ARBA00023157"/>
    </source>
</evidence>
<feature type="domain" description="TIL" evidence="4">
    <location>
        <begin position="25"/>
        <end position="81"/>
    </location>
</feature>
<dbReference type="OrthoDB" id="6486101at2759"/>
<dbReference type="SUPFAM" id="SSF57567">
    <property type="entry name" value="Serine protease inhibitors"/>
    <property type="match status" value="1"/>
</dbReference>
<dbReference type="InterPro" id="IPR036084">
    <property type="entry name" value="Ser_inhib-like_sf"/>
</dbReference>
<protein>
    <submittedName>
        <fullName evidence="6">Putative serine proteinase inhibitor</fullName>
    </submittedName>
    <submittedName>
        <fullName evidence="5">TIL domain-containing protein 2</fullName>
    </submittedName>
</protein>
<evidence type="ECO:0000256" key="1">
    <source>
        <dbReference type="ARBA" id="ARBA00022690"/>
    </source>
</evidence>
<dbReference type="InterPro" id="IPR051368">
    <property type="entry name" value="SerProtInhib-TIL_Domain"/>
</dbReference>
<evidence type="ECO:0000313" key="6">
    <source>
        <dbReference type="EMBL" id="NOV33014.1"/>
    </source>
</evidence>
<keyword evidence="2" id="KW-1015">Disulfide bond</keyword>
<organism evidence="5">
    <name type="scientific">Rhipicephalus microplus</name>
    <name type="common">Cattle tick</name>
    <name type="synonym">Boophilus microplus</name>
    <dbReference type="NCBI Taxonomy" id="6941"/>
    <lineage>
        <taxon>Eukaryota</taxon>
        <taxon>Metazoa</taxon>
        <taxon>Ecdysozoa</taxon>
        <taxon>Arthropoda</taxon>
        <taxon>Chelicerata</taxon>
        <taxon>Arachnida</taxon>
        <taxon>Acari</taxon>
        <taxon>Parasitiformes</taxon>
        <taxon>Ixodida</taxon>
        <taxon>Ixodoidea</taxon>
        <taxon>Ixodidae</taxon>
        <taxon>Rhipicephalinae</taxon>
        <taxon>Rhipicephalus</taxon>
        <taxon>Boophilus</taxon>
    </lineage>
</organism>
<evidence type="ECO:0000259" key="4">
    <source>
        <dbReference type="Pfam" id="PF01826"/>
    </source>
</evidence>
<dbReference type="PANTHER" id="PTHR23259:SF69">
    <property type="entry name" value="GEO11767P1-RELATED"/>
    <property type="match status" value="1"/>
</dbReference>
<dbReference type="Pfam" id="PF01826">
    <property type="entry name" value="TIL"/>
    <property type="match status" value="1"/>
</dbReference>
<keyword evidence="3" id="KW-0732">Signal</keyword>
<dbReference type="PROSITE" id="PS51257">
    <property type="entry name" value="PROKAR_LIPOPROTEIN"/>
    <property type="match status" value="1"/>
</dbReference>
<accession>A0A034WTW4</accession>
<name>A0A034WTW4_RHIMP</name>
<evidence type="ECO:0000256" key="3">
    <source>
        <dbReference type="SAM" id="SignalP"/>
    </source>
</evidence>
<evidence type="ECO:0000313" key="5">
    <source>
        <dbReference type="EMBL" id="JAC59001.1"/>
    </source>
</evidence>
<dbReference type="EMBL" id="GBBR01000061">
    <property type="protein sequence ID" value="JAC59001.1"/>
    <property type="molecule type" value="Transcribed_RNA"/>
</dbReference>
<proteinExistence type="predicted"/>
<dbReference type="Gene3D" id="2.10.25.10">
    <property type="entry name" value="Laminin"/>
    <property type="match status" value="1"/>
</dbReference>
<dbReference type="GO" id="GO:0030414">
    <property type="term" value="F:peptidase inhibitor activity"/>
    <property type="evidence" value="ECO:0007669"/>
    <property type="project" value="UniProtKB-KW"/>
</dbReference>
<feature type="chain" id="PRO_5033709909" evidence="3">
    <location>
        <begin position="19"/>
        <end position="85"/>
    </location>
</feature>
<dbReference type="AlphaFoldDB" id="A0A034WTW4"/>
<dbReference type="VEuPathDB" id="VectorBase:LOC119161103"/>
<reference evidence="5" key="1">
    <citation type="journal article" date="2014" name="PLoS ONE">
        <title>Proteomic Analysis of Cattle Tick Rhipicephalus (Boophilus) microplus Saliva: A Comparison between Partially and Fully Engorged Females.</title>
        <authorList>
            <person name="Tirloni L."/>
            <person name="Reck J."/>
            <person name="Terra R.M."/>
            <person name="Martins J.R."/>
            <person name="Mulenga A."/>
            <person name="Sherman N.E."/>
            <person name="Fox J.W."/>
            <person name="Yates J.R.III."/>
            <person name="Termignoni C."/>
            <person name="Pinto A.F."/>
            <person name="da Silva Vaz I.Jr."/>
        </authorList>
    </citation>
    <scope>NUCLEOTIDE SEQUENCE</scope>
</reference>
<dbReference type="SMR" id="A0A034WTW4"/>
<dbReference type="PANTHER" id="PTHR23259">
    <property type="entry name" value="RIDDLE"/>
    <property type="match status" value="1"/>
</dbReference>
<sequence>MQLKVLILLAGVVAFACAQGTPQRCGSNETWKECVSSSCKEGTCEKPVVGPICTADCIYGCFCAEGFYRNQENLCVPLNECPGHH</sequence>
<dbReference type="EMBL" id="GHWJ01000277">
    <property type="protein sequence ID" value="NOV33014.1"/>
    <property type="molecule type" value="Transcribed_RNA"/>
</dbReference>
<reference evidence="6" key="2">
    <citation type="submission" date="2019-09" db="EMBL/GenBank/DDBJ databases">
        <title>Organ-specific transcriptomic study of the physiology of the cattle tick, Rhipicephalus microplus.</title>
        <authorList>
            <person name="Tirloni L."/>
            <person name="Braz G."/>
            <person name="Gandara A.C.P."/>
            <person name="Sabadin G.A."/>
            <person name="da Silva R.M."/>
            <person name="Guizzo M.G."/>
            <person name="Machado J.A."/>
            <person name="Costa E.P."/>
            <person name="Gomes H.F."/>
            <person name="Moraes J."/>
            <person name="Mota M.B.S."/>
            <person name="Mesquita R.D."/>
            <person name="Alvarenga P.H."/>
            <person name="Alves F."/>
            <person name="Seixas A."/>
            <person name="da Fonseca R.N."/>
            <person name="Fogaca A."/>
            <person name="Logullo C."/>
            <person name="Tanaka A."/>
            <person name="Daffre S."/>
            <person name="Termignoni C."/>
            <person name="Vaz I.S.Jr."/>
            <person name="Oliveira P.L."/>
            <person name="Ribeiro J.M."/>
        </authorList>
    </citation>
    <scope>NUCLEOTIDE SEQUENCE</scope>
    <source>
        <strain evidence="6">Porto Alegre</strain>
    </source>
</reference>
<dbReference type="InterPro" id="IPR002919">
    <property type="entry name" value="TIL_dom"/>
</dbReference>